<dbReference type="SUPFAM" id="SSF57850">
    <property type="entry name" value="RING/U-box"/>
    <property type="match status" value="1"/>
</dbReference>
<keyword evidence="12" id="KW-1185">Reference proteome</keyword>
<dbReference type="SMART" id="SM00504">
    <property type="entry name" value="Ubox"/>
    <property type="match status" value="1"/>
</dbReference>
<comment type="pathway">
    <text evidence="3">Protein modification; protein ubiquitination.</text>
</comment>
<evidence type="ECO:0000256" key="7">
    <source>
        <dbReference type="ARBA" id="ARBA00022786"/>
    </source>
</evidence>
<dbReference type="InterPro" id="IPR019474">
    <property type="entry name" value="Ub_conjug_fac_E4_core"/>
</dbReference>
<dbReference type="PROSITE" id="PS51698">
    <property type="entry name" value="U_BOX"/>
    <property type="match status" value="1"/>
</dbReference>
<evidence type="ECO:0000256" key="2">
    <source>
        <dbReference type="ARBA" id="ARBA00004496"/>
    </source>
</evidence>
<protein>
    <submittedName>
        <fullName evidence="11">Ubiquitin elongating factor core-domain-containing protein</fullName>
    </submittedName>
</protein>
<dbReference type="CDD" id="cd16657">
    <property type="entry name" value="RING-Ubox_UBE4A"/>
    <property type="match status" value="1"/>
</dbReference>
<sequence length="1073" mass="119579">MSDSPQNDAETIRRKRLAKLQGPQPERSPSQPSSATATPPPDNSPAPTASASAAAAASAAVARSALAAPPQAENPFGALSTASSIPKIKIARANEAPAPAVVPKPVKPPVDFKTWADDKLTDAFKFSLKAVKEGSTICYLEEVAIELKESGSEPLLSEATLDRSLLSRLSEIPIAQPFLYLLSSWRSLESVRRTIRSSDPDRAQKNSLLNEARRLCTGYAVLTVCMPEMFNSSDETDLAAFMVEKPDSSRAVPIEFIDAMILRATEDEQLAEFITPVITNLSIRMRTITMSDSYQPYFRALQALVMHKSVAALITEMPQFLPTDVTAVTIELYTILGPFLRISPVEAKVATFYFSDSKTKPASEINSAVTALRTELGAVQDQLSFIVDKIVRAGAEPREKMLQYFARAVNLNHKRRAIQIVAGTTSTDAFMLNLTAVLNKLCEPFIDATFSKIDRIDPLYFKKSDRIDIAEEVKLNADQNGYKAYMEDRIEGTPNFISEVFYLNVACHFYGLGGAMHSIGQLGNDIKDLEKHLNQLESEQPKWINSPQAPLLNSTLTRVRTQLNSALAFQHALNAVLQDRQAMSRSFSFLMVLATWLVRMVDPAHGHPQKHIKLPLADPSPDAFKILPEYFVEDITGFVIYFSRHFPQVLFDQTHVDLVTFAVTFVRSSSYIKNPYLKAKIIEVLYYGVQSQTGYKNGFLGDTLNTLPFANEHVFHMLMQFYIEIEQTGSSSQFYDKFNIRYYISQIVKCIWENPVYRDKLEQESKVDVDFFVRFVALLLNDVTYLLDESLSKLVEIHKLQGELGPGASTALSQQEQTERQRTLASAERQASSYMSLANETVSILKLFTKAVPQAFVTLEIVERLAAMLDYNLDALVGPKCTGLKVKDPQKYHFNPKALLSDIAEVYLNLSAEASFVLAVARDGRSYRREIFTRAASILGKYAVMSSKDIEKLRRFADGVEQTKLANEQGEEELGEIPDEFLDPLMYTLMEDPVILPSSRISIDRATIKSHLLSDATDPFNRMPLKLEDVIPNVELKAQIEEFRRSKRSQAQSAAASAAEEVAKDADGDVSMA</sequence>
<keyword evidence="8" id="KW-0539">Nucleus</keyword>
<reference evidence="11 12" key="1">
    <citation type="submission" date="2024-03" db="EMBL/GenBank/DDBJ databases">
        <title>Genome-scale model development and genomic sequencing of the oleaginous clade Lipomyces.</title>
        <authorList>
            <consortium name="Lawrence Berkeley National Laboratory"/>
            <person name="Czajka J.J."/>
            <person name="Han Y."/>
            <person name="Kim J."/>
            <person name="Mondo S.J."/>
            <person name="Hofstad B.A."/>
            <person name="Robles A."/>
            <person name="Haridas S."/>
            <person name="Riley R."/>
            <person name="LaButti K."/>
            <person name="Pangilinan J."/>
            <person name="Andreopoulos W."/>
            <person name="Lipzen A."/>
            <person name="Yan J."/>
            <person name="Wang M."/>
            <person name="Ng V."/>
            <person name="Grigoriev I.V."/>
            <person name="Spatafora J.W."/>
            <person name="Magnuson J.K."/>
            <person name="Baker S.E."/>
            <person name="Pomraning K.R."/>
        </authorList>
    </citation>
    <scope>NUCLEOTIDE SEQUENCE [LARGE SCALE GENOMIC DNA]</scope>
    <source>
        <strain evidence="11 12">Phaff 52-87</strain>
    </source>
</reference>
<dbReference type="InterPro" id="IPR045132">
    <property type="entry name" value="UBE4"/>
</dbReference>
<evidence type="ECO:0000256" key="6">
    <source>
        <dbReference type="ARBA" id="ARBA00022679"/>
    </source>
</evidence>
<feature type="compositionally biased region" description="Low complexity" evidence="9">
    <location>
        <begin position="1049"/>
        <end position="1060"/>
    </location>
</feature>
<evidence type="ECO:0000256" key="4">
    <source>
        <dbReference type="ARBA" id="ARBA00007434"/>
    </source>
</evidence>
<feature type="region of interest" description="Disordered" evidence="9">
    <location>
        <begin position="1047"/>
        <end position="1073"/>
    </location>
</feature>
<evidence type="ECO:0000256" key="9">
    <source>
        <dbReference type="SAM" id="MobiDB-lite"/>
    </source>
</evidence>
<evidence type="ECO:0000256" key="8">
    <source>
        <dbReference type="ARBA" id="ARBA00023242"/>
    </source>
</evidence>
<gene>
    <name evidence="11" type="ORF">BZA70DRAFT_283434</name>
</gene>
<accession>A0ABR1F0F8</accession>
<evidence type="ECO:0000256" key="1">
    <source>
        <dbReference type="ARBA" id="ARBA00004123"/>
    </source>
</evidence>
<feature type="domain" description="U-box" evidence="10">
    <location>
        <begin position="976"/>
        <end position="1050"/>
    </location>
</feature>
<dbReference type="InterPro" id="IPR003613">
    <property type="entry name" value="Ubox_domain"/>
</dbReference>
<keyword evidence="5" id="KW-0963">Cytoplasm</keyword>
<keyword evidence="7" id="KW-0833">Ubl conjugation pathway</keyword>
<organism evidence="11 12">
    <name type="scientific">Myxozyma melibiosi</name>
    <dbReference type="NCBI Taxonomy" id="54550"/>
    <lineage>
        <taxon>Eukaryota</taxon>
        <taxon>Fungi</taxon>
        <taxon>Dikarya</taxon>
        <taxon>Ascomycota</taxon>
        <taxon>Saccharomycotina</taxon>
        <taxon>Lipomycetes</taxon>
        <taxon>Lipomycetales</taxon>
        <taxon>Lipomycetaceae</taxon>
        <taxon>Myxozyma</taxon>
    </lineage>
</organism>
<feature type="region of interest" description="Disordered" evidence="9">
    <location>
        <begin position="1"/>
        <end position="51"/>
    </location>
</feature>
<dbReference type="InterPro" id="IPR013083">
    <property type="entry name" value="Znf_RING/FYVE/PHD"/>
</dbReference>
<dbReference type="Gene3D" id="3.30.40.10">
    <property type="entry name" value="Zinc/RING finger domain, C3HC4 (zinc finger)"/>
    <property type="match status" value="1"/>
</dbReference>
<comment type="similarity">
    <text evidence="4">Belongs to the ubiquitin conjugation factor E4 family.</text>
</comment>
<evidence type="ECO:0000256" key="3">
    <source>
        <dbReference type="ARBA" id="ARBA00004906"/>
    </source>
</evidence>
<evidence type="ECO:0000256" key="5">
    <source>
        <dbReference type="ARBA" id="ARBA00022490"/>
    </source>
</evidence>
<dbReference type="GeneID" id="90038948"/>
<evidence type="ECO:0000313" key="12">
    <source>
        <dbReference type="Proteomes" id="UP001498771"/>
    </source>
</evidence>
<evidence type="ECO:0000259" key="10">
    <source>
        <dbReference type="PROSITE" id="PS51698"/>
    </source>
</evidence>
<comment type="caution">
    <text evidence="11">The sequence shown here is derived from an EMBL/GenBank/DDBJ whole genome shotgun (WGS) entry which is preliminary data.</text>
</comment>
<dbReference type="PANTHER" id="PTHR13931">
    <property type="entry name" value="UBIQUITINATION FACTOR E4"/>
    <property type="match status" value="1"/>
</dbReference>
<proteinExistence type="inferred from homology"/>
<evidence type="ECO:0000313" key="11">
    <source>
        <dbReference type="EMBL" id="KAK7203331.1"/>
    </source>
</evidence>
<name>A0ABR1F0F8_9ASCO</name>
<keyword evidence="6" id="KW-0808">Transferase</keyword>
<feature type="compositionally biased region" description="Low complexity" evidence="9">
    <location>
        <begin position="21"/>
        <end position="37"/>
    </location>
</feature>
<dbReference type="PANTHER" id="PTHR13931:SF2">
    <property type="entry name" value="UBIQUITIN CONJUGATION FACTOR E4 B"/>
    <property type="match status" value="1"/>
</dbReference>
<dbReference type="Pfam" id="PF04564">
    <property type="entry name" value="U-box"/>
    <property type="match status" value="1"/>
</dbReference>
<dbReference type="RefSeq" id="XP_064766364.1">
    <property type="nucleotide sequence ID" value="XM_064913436.1"/>
</dbReference>
<dbReference type="Proteomes" id="UP001498771">
    <property type="component" value="Unassembled WGS sequence"/>
</dbReference>
<comment type="subcellular location">
    <subcellularLocation>
        <location evidence="2">Cytoplasm</location>
    </subcellularLocation>
    <subcellularLocation>
        <location evidence="1">Nucleus</location>
    </subcellularLocation>
</comment>
<dbReference type="Pfam" id="PF10408">
    <property type="entry name" value="Ufd2P_core"/>
    <property type="match status" value="1"/>
</dbReference>
<dbReference type="EMBL" id="JBBJBU010000012">
    <property type="protein sequence ID" value="KAK7203331.1"/>
    <property type="molecule type" value="Genomic_DNA"/>
</dbReference>